<reference evidence="4" key="1">
    <citation type="journal article" date="2020" name="Stud. Mycol.">
        <title>101 Dothideomycetes genomes: a test case for predicting lifestyles and emergence of pathogens.</title>
        <authorList>
            <person name="Haridas S."/>
            <person name="Albert R."/>
            <person name="Binder M."/>
            <person name="Bloem J."/>
            <person name="Labutti K."/>
            <person name="Salamov A."/>
            <person name="Andreopoulos B."/>
            <person name="Baker S."/>
            <person name="Barry K."/>
            <person name="Bills G."/>
            <person name="Bluhm B."/>
            <person name="Cannon C."/>
            <person name="Castanera R."/>
            <person name="Culley D."/>
            <person name="Daum C."/>
            <person name="Ezra D."/>
            <person name="Gonzalez J."/>
            <person name="Henrissat B."/>
            <person name="Kuo A."/>
            <person name="Liang C."/>
            <person name="Lipzen A."/>
            <person name="Lutzoni F."/>
            <person name="Magnuson J."/>
            <person name="Mondo S."/>
            <person name="Nolan M."/>
            <person name="Ohm R."/>
            <person name="Pangilinan J."/>
            <person name="Park H.-J."/>
            <person name="Ramirez L."/>
            <person name="Alfaro M."/>
            <person name="Sun H."/>
            <person name="Tritt A."/>
            <person name="Yoshinaga Y."/>
            <person name="Zwiers L.-H."/>
            <person name="Turgeon B."/>
            <person name="Goodwin S."/>
            <person name="Spatafora J."/>
            <person name="Crous P."/>
            <person name="Grigoriev I."/>
        </authorList>
    </citation>
    <scope>NUCLEOTIDE SEQUENCE</scope>
    <source>
        <strain evidence="4">CBS 121167</strain>
    </source>
</reference>
<protein>
    <submittedName>
        <fullName evidence="4">Uncharacterized protein</fullName>
    </submittedName>
</protein>
<feature type="region of interest" description="Disordered" evidence="1">
    <location>
        <begin position="234"/>
        <end position="387"/>
    </location>
</feature>
<feature type="compositionally biased region" description="Acidic residues" evidence="1">
    <location>
        <begin position="519"/>
        <end position="532"/>
    </location>
</feature>
<dbReference type="EMBL" id="ML995486">
    <property type="protein sequence ID" value="KAF2141630.1"/>
    <property type="molecule type" value="Genomic_DNA"/>
</dbReference>
<feature type="compositionally biased region" description="Basic and acidic residues" evidence="1">
    <location>
        <begin position="234"/>
        <end position="264"/>
    </location>
</feature>
<dbReference type="InterPro" id="IPR055592">
    <property type="entry name" value="DUF7168"/>
</dbReference>
<feature type="domain" description="DUF2786" evidence="2">
    <location>
        <begin position="72"/>
        <end position="111"/>
    </location>
</feature>
<keyword evidence="5" id="KW-1185">Reference proteome</keyword>
<dbReference type="GeneID" id="54299610"/>
<feature type="compositionally biased region" description="Basic and acidic residues" evidence="1">
    <location>
        <begin position="574"/>
        <end position="601"/>
    </location>
</feature>
<feature type="domain" description="DUF7168" evidence="3">
    <location>
        <begin position="131"/>
        <end position="254"/>
    </location>
</feature>
<feature type="region of interest" description="Disordered" evidence="1">
    <location>
        <begin position="407"/>
        <end position="454"/>
    </location>
</feature>
<dbReference type="AlphaFoldDB" id="A0A6A6BBY2"/>
<feature type="compositionally biased region" description="Basic residues" evidence="1">
    <location>
        <begin position="478"/>
        <end position="489"/>
    </location>
</feature>
<dbReference type="InterPro" id="IPR024498">
    <property type="entry name" value="DUF2786"/>
</dbReference>
<evidence type="ECO:0000259" key="2">
    <source>
        <dbReference type="Pfam" id="PF10979"/>
    </source>
</evidence>
<proteinExistence type="predicted"/>
<dbReference type="Pfam" id="PF10979">
    <property type="entry name" value="DUF2786"/>
    <property type="match status" value="1"/>
</dbReference>
<evidence type="ECO:0000313" key="5">
    <source>
        <dbReference type="Proteomes" id="UP000799438"/>
    </source>
</evidence>
<dbReference type="RefSeq" id="XP_033397342.1">
    <property type="nucleotide sequence ID" value="XM_033542113.1"/>
</dbReference>
<evidence type="ECO:0000256" key="1">
    <source>
        <dbReference type="SAM" id="MobiDB-lite"/>
    </source>
</evidence>
<gene>
    <name evidence="4" type="ORF">K452DRAFT_298316</name>
</gene>
<dbReference type="Pfam" id="PF23771">
    <property type="entry name" value="DUF7168"/>
    <property type="match status" value="1"/>
</dbReference>
<name>A0A6A6BBY2_9PEZI</name>
<dbReference type="Proteomes" id="UP000799438">
    <property type="component" value="Unassembled WGS sequence"/>
</dbReference>
<organism evidence="4 5">
    <name type="scientific">Aplosporella prunicola CBS 121167</name>
    <dbReference type="NCBI Taxonomy" id="1176127"/>
    <lineage>
        <taxon>Eukaryota</taxon>
        <taxon>Fungi</taxon>
        <taxon>Dikarya</taxon>
        <taxon>Ascomycota</taxon>
        <taxon>Pezizomycotina</taxon>
        <taxon>Dothideomycetes</taxon>
        <taxon>Dothideomycetes incertae sedis</taxon>
        <taxon>Botryosphaeriales</taxon>
        <taxon>Aplosporellaceae</taxon>
        <taxon>Aplosporella</taxon>
    </lineage>
</organism>
<feature type="compositionally biased region" description="Polar residues" evidence="1">
    <location>
        <begin position="295"/>
        <end position="313"/>
    </location>
</feature>
<feature type="compositionally biased region" description="Pro residues" evidence="1">
    <location>
        <begin position="434"/>
        <end position="444"/>
    </location>
</feature>
<feature type="compositionally biased region" description="Basic and acidic residues" evidence="1">
    <location>
        <begin position="490"/>
        <end position="506"/>
    </location>
</feature>
<feature type="compositionally biased region" description="Low complexity" evidence="1">
    <location>
        <begin position="535"/>
        <end position="573"/>
    </location>
</feature>
<evidence type="ECO:0000313" key="4">
    <source>
        <dbReference type="EMBL" id="KAF2141630.1"/>
    </source>
</evidence>
<sequence>MDRPDRVPAGLTDQEDQDFASDEYFHRASDRPKKKRRIAKEKPLPPTLYKAVVKDLAEDFATAASEKIDPDIIAKIKKCLERGNHKDASELEAKAALRVATRLMGQYNVTQAEVLSTATEAEKKTHGGRSIVSVVHTDGSKKQVRQSLFIGDLAWAMGKFFDVKHFSTKSRSTYSLNITFYGIASNTVLAAMAYEMAYNLILDWARPKKGIAAKNSYCLGASYGLNKMAKEEKEEEMERAKKAEAEELEAREKEEIAQRQKELNRLNFDSNQAGVEDVDDTQTNGAATKDKPASPTKTVISIDSDSDPASNPGSAFDSDSVSDSDSDTSMNDFNTEVQDTSEEQNEDERPEDDNTQNPPDDSDDDTDFGAETNFTNPERVEQAPVFTNIDDEVDYLLKNAQTSIRVKEEARQPSIMHIPAARDPTVQPAARDPTAPPADSLPPEPEPEQLNAGWKSKQQLILFHDTAMHVADDFLKTKGVKLYKGKKHAGASDKKAWREGEKDSRKINVHRKTLKESSEEGGEGGEDGEEGGPQEGQQADQQDANQGGQQTNNQDGQRPDNQEGQQAENQEGQGDNHKDNGQNGEKDKEPEIKQEIKQEDE</sequence>
<dbReference type="OrthoDB" id="3067443at2759"/>
<feature type="region of interest" description="Disordered" evidence="1">
    <location>
        <begin position="1"/>
        <end position="42"/>
    </location>
</feature>
<feature type="region of interest" description="Disordered" evidence="1">
    <location>
        <begin position="477"/>
        <end position="601"/>
    </location>
</feature>
<accession>A0A6A6BBY2</accession>
<feature type="compositionally biased region" description="Acidic residues" evidence="1">
    <location>
        <begin position="339"/>
        <end position="368"/>
    </location>
</feature>
<evidence type="ECO:0000259" key="3">
    <source>
        <dbReference type="Pfam" id="PF23771"/>
    </source>
</evidence>